<reference evidence="2" key="1">
    <citation type="submission" date="2022-11" db="UniProtKB">
        <authorList>
            <consortium name="WormBaseParasite"/>
        </authorList>
    </citation>
    <scope>IDENTIFICATION</scope>
</reference>
<proteinExistence type="predicted"/>
<evidence type="ECO:0000313" key="2">
    <source>
        <dbReference type="WBParaSite" id="nRc.2.0.1.t42444-RA"/>
    </source>
</evidence>
<protein>
    <submittedName>
        <fullName evidence="2">Uncharacterized protein</fullName>
    </submittedName>
</protein>
<dbReference type="Proteomes" id="UP000887565">
    <property type="component" value="Unplaced"/>
</dbReference>
<name>A0A915KWC0_ROMCU</name>
<organism evidence="1 2">
    <name type="scientific">Romanomermis culicivorax</name>
    <name type="common">Nematode worm</name>
    <dbReference type="NCBI Taxonomy" id="13658"/>
    <lineage>
        <taxon>Eukaryota</taxon>
        <taxon>Metazoa</taxon>
        <taxon>Ecdysozoa</taxon>
        <taxon>Nematoda</taxon>
        <taxon>Enoplea</taxon>
        <taxon>Dorylaimia</taxon>
        <taxon>Mermithida</taxon>
        <taxon>Mermithoidea</taxon>
        <taxon>Mermithidae</taxon>
        <taxon>Romanomermis</taxon>
    </lineage>
</organism>
<dbReference type="AlphaFoldDB" id="A0A915KWC0"/>
<keyword evidence="1" id="KW-1185">Reference proteome</keyword>
<sequence length="66" mass="7691">MEWFVRKARLWLGLSSSSRSSNAMVVLTGDNRRPHPCVGTKKSLKNLLDYLRHRKYGDLIKILLYT</sequence>
<accession>A0A915KWC0</accession>
<evidence type="ECO:0000313" key="1">
    <source>
        <dbReference type="Proteomes" id="UP000887565"/>
    </source>
</evidence>
<dbReference type="WBParaSite" id="nRc.2.0.1.t42444-RA">
    <property type="protein sequence ID" value="nRc.2.0.1.t42444-RA"/>
    <property type="gene ID" value="nRc.2.0.1.g42444"/>
</dbReference>